<dbReference type="InterPro" id="IPR045864">
    <property type="entry name" value="aa-tRNA-synth_II/BPL/LPL"/>
</dbReference>
<keyword evidence="5" id="KW-0067">ATP-binding</keyword>
<sequence>MFRRLYSTAAHPARFQLPQTIRQLLSSNGQENTTASVTGWIKSIRKQKNITFAVVSDGTTAEGLQAVVLKKQGTSPELLKRLTNGAAVRLTGNLIKSPGSGQDWELVIQEGDTNAIEVLGDCDVDTYPIQKKTLSTEYLRDNAYLRARTGQIAAMLRLRDHIFHNLSRSFESQGFTYTHTPIITGNDCEGAGEAFRIAPLQPNADANPNTTPLEFFSRPAYLTVSHQLHLESLTTALSRVYTLSPCFRAERSMTGRHLAEFWMLEAEWNLATRFDSIEEICVFVEGVIRRSIDPNSDDIIKLWEEKDGGKGLESEDYKTFRAAFDSEKPWKRMTYTEAIELLHAEYAQGHKFEFKPVWGESLSSEHERWLAEVHVGGPVFVTNYPIGLKPFYMRVNEDGKTVACFDLLVPRAGELVGGSVREERWDVLTTRMREFALLPSSEGAEQQSEGAVEGERSTSGSTYQWYADLRRYGGAPHGGFGLGFERLVSWVGGIDNVRECIGMPRWTGRMIM</sequence>
<dbReference type="Proteomes" id="UP000807342">
    <property type="component" value="Unassembled WGS sequence"/>
</dbReference>
<evidence type="ECO:0000313" key="9">
    <source>
        <dbReference type="EMBL" id="KAF9448134.1"/>
    </source>
</evidence>
<keyword evidence="4" id="KW-0547">Nucleotide-binding</keyword>
<dbReference type="Gene3D" id="3.30.930.10">
    <property type="entry name" value="Bira Bifunctional Protein, Domain 2"/>
    <property type="match status" value="1"/>
</dbReference>
<dbReference type="Pfam" id="PF01336">
    <property type="entry name" value="tRNA_anti-codon"/>
    <property type="match status" value="1"/>
</dbReference>
<comment type="caution">
    <text evidence="9">The sequence shown here is derived from an EMBL/GenBank/DDBJ whole genome shotgun (WGS) entry which is preliminary data.</text>
</comment>
<keyword evidence="10" id="KW-1185">Reference proteome</keyword>
<dbReference type="GO" id="GO:0005739">
    <property type="term" value="C:mitochondrion"/>
    <property type="evidence" value="ECO:0007669"/>
    <property type="project" value="TreeGrafter"/>
</dbReference>
<protein>
    <recommendedName>
        <fullName evidence="2">asparagine--tRNA ligase</fullName>
        <ecNumber evidence="2">6.1.1.22</ecNumber>
    </recommendedName>
</protein>
<organism evidence="9 10">
    <name type="scientific">Macrolepiota fuliginosa MF-IS2</name>
    <dbReference type="NCBI Taxonomy" id="1400762"/>
    <lineage>
        <taxon>Eukaryota</taxon>
        <taxon>Fungi</taxon>
        <taxon>Dikarya</taxon>
        <taxon>Basidiomycota</taxon>
        <taxon>Agaricomycotina</taxon>
        <taxon>Agaricomycetes</taxon>
        <taxon>Agaricomycetidae</taxon>
        <taxon>Agaricales</taxon>
        <taxon>Agaricineae</taxon>
        <taxon>Agaricaceae</taxon>
        <taxon>Macrolepiota</taxon>
    </lineage>
</organism>
<gene>
    <name evidence="9" type="ORF">P691DRAFT_69540</name>
</gene>
<dbReference type="AlphaFoldDB" id="A0A9P6C463"/>
<dbReference type="CDD" id="cd04318">
    <property type="entry name" value="EcAsnRS_like_N"/>
    <property type="match status" value="1"/>
</dbReference>
<evidence type="ECO:0000256" key="3">
    <source>
        <dbReference type="ARBA" id="ARBA00022598"/>
    </source>
</evidence>
<evidence type="ECO:0000256" key="4">
    <source>
        <dbReference type="ARBA" id="ARBA00022741"/>
    </source>
</evidence>
<dbReference type="PROSITE" id="PS50862">
    <property type="entry name" value="AA_TRNA_LIGASE_II"/>
    <property type="match status" value="1"/>
</dbReference>
<dbReference type="InterPro" id="IPR012340">
    <property type="entry name" value="NA-bd_OB-fold"/>
</dbReference>
<dbReference type="InterPro" id="IPR004522">
    <property type="entry name" value="Asn-tRNA-ligase"/>
</dbReference>
<dbReference type="InterPro" id="IPR004364">
    <property type="entry name" value="Aa-tRNA-synt_II"/>
</dbReference>
<dbReference type="InterPro" id="IPR002312">
    <property type="entry name" value="Asp/Asn-tRNA-synth_IIb"/>
</dbReference>
<dbReference type="InterPro" id="IPR004365">
    <property type="entry name" value="NA-bd_OB_tRNA"/>
</dbReference>
<keyword evidence="3" id="KW-0436">Ligase</keyword>
<dbReference type="SUPFAM" id="SSF55681">
    <property type="entry name" value="Class II aaRS and biotin synthetases"/>
    <property type="match status" value="1"/>
</dbReference>
<dbReference type="GO" id="GO:0004816">
    <property type="term" value="F:asparagine-tRNA ligase activity"/>
    <property type="evidence" value="ECO:0007669"/>
    <property type="project" value="UniProtKB-EC"/>
</dbReference>
<dbReference type="GO" id="GO:0005524">
    <property type="term" value="F:ATP binding"/>
    <property type="evidence" value="ECO:0007669"/>
    <property type="project" value="UniProtKB-KW"/>
</dbReference>
<dbReference type="NCBIfam" id="TIGR00457">
    <property type="entry name" value="asnS"/>
    <property type="match status" value="1"/>
</dbReference>
<evidence type="ECO:0000256" key="5">
    <source>
        <dbReference type="ARBA" id="ARBA00022840"/>
    </source>
</evidence>
<dbReference type="InterPro" id="IPR006195">
    <property type="entry name" value="aa-tRNA-synth_II"/>
</dbReference>
<dbReference type="EMBL" id="MU151172">
    <property type="protein sequence ID" value="KAF9448134.1"/>
    <property type="molecule type" value="Genomic_DNA"/>
</dbReference>
<feature type="domain" description="Aminoacyl-transfer RNA synthetases class-II family profile" evidence="8">
    <location>
        <begin position="156"/>
        <end position="488"/>
    </location>
</feature>
<name>A0A9P6C463_9AGAR</name>
<accession>A0A9P6C463</accession>
<proteinExistence type="inferred from homology"/>
<dbReference type="PANTHER" id="PTHR22594">
    <property type="entry name" value="ASPARTYL/LYSYL-TRNA SYNTHETASE"/>
    <property type="match status" value="1"/>
</dbReference>
<reference evidence="9" key="1">
    <citation type="submission" date="2020-11" db="EMBL/GenBank/DDBJ databases">
        <authorList>
            <consortium name="DOE Joint Genome Institute"/>
            <person name="Ahrendt S."/>
            <person name="Riley R."/>
            <person name="Andreopoulos W."/>
            <person name="Labutti K."/>
            <person name="Pangilinan J."/>
            <person name="Ruiz-Duenas F.J."/>
            <person name="Barrasa J.M."/>
            <person name="Sanchez-Garcia M."/>
            <person name="Camarero S."/>
            <person name="Miyauchi S."/>
            <person name="Serrano A."/>
            <person name="Linde D."/>
            <person name="Babiker R."/>
            <person name="Drula E."/>
            <person name="Ayuso-Fernandez I."/>
            <person name="Pacheco R."/>
            <person name="Padilla G."/>
            <person name="Ferreira P."/>
            <person name="Barriuso J."/>
            <person name="Kellner H."/>
            <person name="Castanera R."/>
            <person name="Alfaro M."/>
            <person name="Ramirez L."/>
            <person name="Pisabarro A.G."/>
            <person name="Kuo A."/>
            <person name="Tritt A."/>
            <person name="Lipzen A."/>
            <person name="He G."/>
            <person name="Yan M."/>
            <person name="Ng V."/>
            <person name="Cullen D."/>
            <person name="Martin F."/>
            <person name="Rosso M.-N."/>
            <person name="Henrissat B."/>
            <person name="Hibbett D."/>
            <person name="Martinez A.T."/>
            <person name="Grigoriev I.V."/>
        </authorList>
    </citation>
    <scope>NUCLEOTIDE SEQUENCE</scope>
    <source>
        <strain evidence="9">MF-IS2</strain>
    </source>
</reference>
<dbReference type="PANTHER" id="PTHR22594:SF34">
    <property type="entry name" value="ASPARAGINE--TRNA LIGASE, MITOCHONDRIAL-RELATED"/>
    <property type="match status" value="1"/>
</dbReference>
<dbReference type="GO" id="GO:0003676">
    <property type="term" value="F:nucleic acid binding"/>
    <property type="evidence" value="ECO:0007669"/>
    <property type="project" value="InterPro"/>
</dbReference>
<dbReference type="OrthoDB" id="1931232at2759"/>
<dbReference type="PRINTS" id="PR01042">
    <property type="entry name" value="TRNASYNTHASP"/>
</dbReference>
<evidence type="ECO:0000256" key="6">
    <source>
        <dbReference type="ARBA" id="ARBA00022917"/>
    </source>
</evidence>
<dbReference type="EC" id="6.1.1.22" evidence="2"/>
<evidence type="ECO:0000313" key="10">
    <source>
        <dbReference type="Proteomes" id="UP000807342"/>
    </source>
</evidence>
<dbReference type="SUPFAM" id="SSF50249">
    <property type="entry name" value="Nucleic acid-binding proteins"/>
    <property type="match status" value="1"/>
</dbReference>
<comment type="similarity">
    <text evidence="1">Belongs to the class-II aminoacyl-tRNA synthetase family.</text>
</comment>
<dbReference type="GO" id="GO:0006421">
    <property type="term" value="P:asparaginyl-tRNA aminoacylation"/>
    <property type="evidence" value="ECO:0007669"/>
    <property type="project" value="InterPro"/>
</dbReference>
<keyword evidence="6" id="KW-0648">Protein biosynthesis</keyword>
<evidence type="ECO:0000259" key="8">
    <source>
        <dbReference type="PROSITE" id="PS50862"/>
    </source>
</evidence>
<evidence type="ECO:0000256" key="7">
    <source>
        <dbReference type="ARBA" id="ARBA00023146"/>
    </source>
</evidence>
<dbReference type="Pfam" id="PF00152">
    <property type="entry name" value="tRNA-synt_2"/>
    <property type="match status" value="1"/>
</dbReference>
<evidence type="ECO:0000256" key="2">
    <source>
        <dbReference type="ARBA" id="ARBA00012816"/>
    </source>
</evidence>
<keyword evidence="7" id="KW-0030">Aminoacyl-tRNA synthetase</keyword>
<evidence type="ECO:0000256" key="1">
    <source>
        <dbReference type="ARBA" id="ARBA00008226"/>
    </source>
</evidence>
<dbReference type="Gene3D" id="2.40.50.140">
    <property type="entry name" value="Nucleic acid-binding proteins"/>
    <property type="match status" value="1"/>
</dbReference>